<organism evidence="13 14">
    <name type="scientific">Pseudoalteromonas obscura</name>
    <dbReference type="NCBI Taxonomy" id="3048491"/>
    <lineage>
        <taxon>Bacteria</taxon>
        <taxon>Pseudomonadati</taxon>
        <taxon>Pseudomonadota</taxon>
        <taxon>Gammaproteobacteria</taxon>
        <taxon>Alteromonadales</taxon>
        <taxon>Pseudoalteromonadaceae</taxon>
        <taxon>Pseudoalteromonas</taxon>
    </lineage>
</organism>
<dbReference type="InterPro" id="IPR008927">
    <property type="entry name" value="6-PGluconate_DH-like_C_sf"/>
</dbReference>
<keyword evidence="6 10" id="KW-0521">NADP</keyword>
<dbReference type="InterPro" id="IPR003710">
    <property type="entry name" value="ApbA"/>
</dbReference>
<dbReference type="InterPro" id="IPR036291">
    <property type="entry name" value="NAD(P)-bd_dom_sf"/>
</dbReference>
<dbReference type="RefSeq" id="WP_284138403.1">
    <property type="nucleotide sequence ID" value="NZ_JASJUT010000011.1"/>
</dbReference>
<name>A0ABT7ERE8_9GAMM</name>
<gene>
    <name evidence="13" type="ORF">QNM18_21525</name>
</gene>
<evidence type="ECO:0000256" key="10">
    <source>
        <dbReference type="RuleBase" id="RU362068"/>
    </source>
</evidence>
<comment type="similarity">
    <text evidence="2 10">Belongs to the ketopantoate reductase family.</text>
</comment>
<protein>
    <recommendedName>
        <fullName evidence="4 10">2-dehydropantoate 2-reductase</fullName>
        <ecNumber evidence="3 10">1.1.1.169</ecNumber>
    </recommendedName>
    <alternativeName>
        <fullName evidence="8 10">Ketopantoate reductase</fullName>
    </alternativeName>
</protein>
<keyword evidence="14" id="KW-1185">Reference proteome</keyword>
<reference evidence="13 14" key="1">
    <citation type="submission" date="2023-05" db="EMBL/GenBank/DDBJ databases">
        <title>Pseudoalteromonas ardens sp. nov., Pseudoalteromonas obscura sp. nov., and Pseudoalteromonas umbrosa sp. nov., isolated from the coral Montipora capitata.</title>
        <authorList>
            <person name="Thomas E.M."/>
            <person name="Smith E.M."/>
            <person name="Papke E."/>
            <person name="Shlafstein M.D."/>
            <person name="Oline D.K."/>
            <person name="Videau P."/>
            <person name="Saw J.H."/>
            <person name="Strangman W.K."/>
            <person name="Ushijima B."/>
        </authorList>
    </citation>
    <scope>NUCLEOTIDE SEQUENCE [LARGE SCALE GENOMIC DNA]</scope>
    <source>
        <strain evidence="13 14">P94</strain>
    </source>
</reference>
<evidence type="ECO:0000256" key="4">
    <source>
        <dbReference type="ARBA" id="ARBA00019465"/>
    </source>
</evidence>
<evidence type="ECO:0000313" key="14">
    <source>
        <dbReference type="Proteomes" id="UP001231915"/>
    </source>
</evidence>
<dbReference type="SUPFAM" id="SSF48179">
    <property type="entry name" value="6-phosphogluconate dehydrogenase C-terminal domain-like"/>
    <property type="match status" value="1"/>
</dbReference>
<dbReference type="EMBL" id="JASJUT010000011">
    <property type="protein sequence ID" value="MDK2597645.1"/>
    <property type="molecule type" value="Genomic_DNA"/>
</dbReference>
<feature type="domain" description="Ketopantoate reductase N-terminal" evidence="11">
    <location>
        <begin position="4"/>
        <end position="145"/>
    </location>
</feature>
<dbReference type="NCBIfam" id="TIGR00745">
    <property type="entry name" value="apbA_panE"/>
    <property type="match status" value="1"/>
</dbReference>
<dbReference type="InterPro" id="IPR050838">
    <property type="entry name" value="Ketopantoate_reductase"/>
</dbReference>
<dbReference type="Pfam" id="PF02558">
    <property type="entry name" value="ApbA"/>
    <property type="match status" value="1"/>
</dbReference>
<evidence type="ECO:0000256" key="3">
    <source>
        <dbReference type="ARBA" id="ARBA00013014"/>
    </source>
</evidence>
<dbReference type="PANTHER" id="PTHR43765">
    <property type="entry name" value="2-DEHYDROPANTOATE 2-REDUCTASE-RELATED"/>
    <property type="match status" value="1"/>
</dbReference>
<comment type="pathway">
    <text evidence="1 10">Cofactor biosynthesis; (R)-pantothenate biosynthesis; (R)-pantoate from 3-methyl-2-oxobutanoate: step 2/2.</text>
</comment>
<evidence type="ECO:0000256" key="9">
    <source>
        <dbReference type="ARBA" id="ARBA00048793"/>
    </source>
</evidence>
<comment type="caution">
    <text evidence="13">The sequence shown here is derived from an EMBL/GenBank/DDBJ whole genome shotgun (WGS) entry which is preliminary data.</text>
</comment>
<dbReference type="SUPFAM" id="SSF51735">
    <property type="entry name" value="NAD(P)-binding Rossmann-fold domains"/>
    <property type="match status" value="1"/>
</dbReference>
<sequence>MSDIYILGCGAVGLLLAEKLSHHHSVTLITRTASKQAFFFIDGKQRRQLNVKMTTLEDLSGKIHTCIVPVKAYQLVSAMEALSPHLSHDANVILSHNGMSDLNHFNSILQPTQALYFLSTSMGGMKPDNNTVIFKGPGLTQLGACNAQAKNQITELYDRYFMQYFEPIELTNDIAEVRWQKLCVNIAINPLTALMQCPNGALQTPAYATQVLKLLNEACFVAQCEGVKLQLATELARAYKVMALTQHNTSSMAQDIKLKRRTEIDAICGYIATTAKKYGYQATENETLWQQVKIKEQA</sequence>
<dbReference type="InterPro" id="IPR013332">
    <property type="entry name" value="KPR_N"/>
</dbReference>
<comment type="catalytic activity">
    <reaction evidence="9 10">
        <text>(R)-pantoate + NADP(+) = 2-dehydropantoate + NADPH + H(+)</text>
        <dbReference type="Rhea" id="RHEA:16233"/>
        <dbReference type="ChEBI" id="CHEBI:11561"/>
        <dbReference type="ChEBI" id="CHEBI:15378"/>
        <dbReference type="ChEBI" id="CHEBI:15980"/>
        <dbReference type="ChEBI" id="CHEBI:57783"/>
        <dbReference type="ChEBI" id="CHEBI:58349"/>
        <dbReference type="EC" id="1.1.1.169"/>
    </reaction>
</comment>
<dbReference type="Proteomes" id="UP001231915">
    <property type="component" value="Unassembled WGS sequence"/>
</dbReference>
<evidence type="ECO:0000259" key="11">
    <source>
        <dbReference type="Pfam" id="PF02558"/>
    </source>
</evidence>
<dbReference type="GO" id="GO:0008677">
    <property type="term" value="F:2-dehydropantoate 2-reductase activity"/>
    <property type="evidence" value="ECO:0007669"/>
    <property type="project" value="UniProtKB-EC"/>
</dbReference>
<dbReference type="InterPro" id="IPR013752">
    <property type="entry name" value="KPA_reductase"/>
</dbReference>
<accession>A0ABT7ERE8</accession>
<feature type="domain" description="Ketopantoate reductase C-terminal" evidence="12">
    <location>
        <begin position="173"/>
        <end position="296"/>
    </location>
</feature>
<dbReference type="Gene3D" id="3.40.50.720">
    <property type="entry name" value="NAD(P)-binding Rossmann-like Domain"/>
    <property type="match status" value="1"/>
</dbReference>
<keyword evidence="5 10" id="KW-0566">Pantothenate biosynthesis</keyword>
<keyword evidence="7 10" id="KW-0560">Oxidoreductase</keyword>
<dbReference type="EC" id="1.1.1.169" evidence="3 10"/>
<evidence type="ECO:0000313" key="13">
    <source>
        <dbReference type="EMBL" id="MDK2597645.1"/>
    </source>
</evidence>
<evidence type="ECO:0000256" key="7">
    <source>
        <dbReference type="ARBA" id="ARBA00023002"/>
    </source>
</evidence>
<comment type="function">
    <text evidence="10">Catalyzes the NADPH-dependent reduction of ketopantoate into pantoic acid.</text>
</comment>
<dbReference type="Pfam" id="PF08546">
    <property type="entry name" value="ApbA_C"/>
    <property type="match status" value="1"/>
</dbReference>
<evidence type="ECO:0000256" key="6">
    <source>
        <dbReference type="ARBA" id="ARBA00022857"/>
    </source>
</evidence>
<evidence type="ECO:0000256" key="1">
    <source>
        <dbReference type="ARBA" id="ARBA00004994"/>
    </source>
</evidence>
<evidence type="ECO:0000256" key="5">
    <source>
        <dbReference type="ARBA" id="ARBA00022655"/>
    </source>
</evidence>
<evidence type="ECO:0000256" key="8">
    <source>
        <dbReference type="ARBA" id="ARBA00032024"/>
    </source>
</evidence>
<dbReference type="Gene3D" id="1.10.1040.10">
    <property type="entry name" value="N-(1-d-carboxylethyl)-l-norvaline Dehydrogenase, domain 2"/>
    <property type="match status" value="1"/>
</dbReference>
<evidence type="ECO:0000256" key="2">
    <source>
        <dbReference type="ARBA" id="ARBA00007870"/>
    </source>
</evidence>
<proteinExistence type="inferred from homology"/>
<dbReference type="PANTHER" id="PTHR43765:SF2">
    <property type="entry name" value="2-DEHYDROPANTOATE 2-REDUCTASE"/>
    <property type="match status" value="1"/>
</dbReference>
<dbReference type="InterPro" id="IPR013328">
    <property type="entry name" value="6PGD_dom2"/>
</dbReference>
<evidence type="ECO:0000259" key="12">
    <source>
        <dbReference type="Pfam" id="PF08546"/>
    </source>
</evidence>